<organism evidence="2">
    <name type="scientific">Chlamydomonas leiostraca</name>
    <dbReference type="NCBI Taxonomy" id="1034604"/>
    <lineage>
        <taxon>Eukaryota</taxon>
        <taxon>Viridiplantae</taxon>
        <taxon>Chlorophyta</taxon>
        <taxon>core chlorophytes</taxon>
        <taxon>Chlorophyceae</taxon>
        <taxon>CS clade</taxon>
        <taxon>Chlamydomonadales</taxon>
        <taxon>Chlamydomonadaceae</taxon>
        <taxon>Chlamydomonas</taxon>
    </lineage>
</organism>
<evidence type="ECO:0000313" key="2">
    <source>
        <dbReference type="EMBL" id="CAD8674803.1"/>
    </source>
</evidence>
<dbReference type="EMBL" id="HBFB01011570">
    <property type="protein sequence ID" value="CAD8674803.1"/>
    <property type="molecule type" value="Transcribed_RNA"/>
</dbReference>
<feature type="compositionally biased region" description="Basic and acidic residues" evidence="1">
    <location>
        <begin position="270"/>
        <end position="279"/>
    </location>
</feature>
<gene>
    <name evidence="2" type="ORF">CLEI1391_LOCUS6549</name>
</gene>
<protein>
    <recommendedName>
        <fullName evidence="3">HNH nuclease domain-containing protein</fullName>
    </recommendedName>
</protein>
<name>A0A7S0WND7_9CHLO</name>
<sequence>MEMQAAAAAQPPAAQPGDVATTLTRIERKLNLVTDIALYPLEKALSPPSEGHESKGTNITFKQKLIQHYGLANAPQGQLTCMVLGRSLPKQFIVAGHLLPRRAEVYAGKLIGTHVHDPRNGLLWNSAFEYAFERQWLCFSHVATGMEDNFMIHVINKHRLGTKLADVGEHRHDHDFKKAMGDLQFGDLTGTCISFSSQSSGRPLRRSLMIHAAQALKHCQAVYPDGFMPELHNFRLGSESGAQELVEAWLSSLPSHAPSNASQSLPEELTEAKPHTEERKKKKKKRKGGQKKRGNGKGGQQQQQ</sequence>
<evidence type="ECO:0000256" key="1">
    <source>
        <dbReference type="SAM" id="MobiDB-lite"/>
    </source>
</evidence>
<feature type="compositionally biased region" description="Basic residues" evidence="1">
    <location>
        <begin position="280"/>
        <end position="295"/>
    </location>
</feature>
<proteinExistence type="predicted"/>
<feature type="compositionally biased region" description="Polar residues" evidence="1">
    <location>
        <begin position="255"/>
        <end position="265"/>
    </location>
</feature>
<reference evidence="2" key="1">
    <citation type="submission" date="2021-01" db="EMBL/GenBank/DDBJ databases">
        <authorList>
            <person name="Corre E."/>
            <person name="Pelletier E."/>
            <person name="Niang G."/>
            <person name="Scheremetjew M."/>
            <person name="Finn R."/>
            <person name="Kale V."/>
            <person name="Holt S."/>
            <person name="Cochrane G."/>
            <person name="Meng A."/>
            <person name="Brown T."/>
            <person name="Cohen L."/>
        </authorList>
    </citation>
    <scope>NUCLEOTIDE SEQUENCE</scope>
    <source>
        <strain evidence="2">SAG 11-49</strain>
    </source>
</reference>
<dbReference type="AlphaFoldDB" id="A0A7S0WND7"/>
<feature type="region of interest" description="Disordered" evidence="1">
    <location>
        <begin position="255"/>
        <end position="304"/>
    </location>
</feature>
<accession>A0A7S0WND7</accession>
<evidence type="ECO:0008006" key="3">
    <source>
        <dbReference type="Google" id="ProtNLM"/>
    </source>
</evidence>